<evidence type="ECO:0000313" key="1">
    <source>
        <dbReference type="EMBL" id="KFO32127.1"/>
    </source>
</evidence>
<dbReference type="GO" id="GO:0005634">
    <property type="term" value="C:nucleus"/>
    <property type="evidence" value="ECO:0007669"/>
    <property type="project" value="TreeGrafter"/>
</dbReference>
<organism evidence="1 2">
    <name type="scientific">Fukomys damarensis</name>
    <name type="common">Damaraland mole rat</name>
    <name type="synonym">Cryptomys damarensis</name>
    <dbReference type="NCBI Taxonomy" id="885580"/>
    <lineage>
        <taxon>Eukaryota</taxon>
        <taxon>Metazoa</taxon>
        <taxon>Chordata</taxon>
        <taxon>Craniata</taxon>
        <taxon>Vertebrata</taxon>
        <taxon>Euteleostomi</taxon>
        <taxon>Mammalia</taxon>
        <taxon>Eutheria</taxon>
        <taxon>Euarchontoglires</taxon>
        <taxon>Glires</taxon>
        <taxon>Rodentia</taxon>
        <taxon>Hystricomorpha</taxon>
        <taxon>Bathyergidae</taxon>
        <taxon>Fukomys</taxon>
    </lineage>
</organism>
<dbReference type="InterPro" id="IPR012479">
    <property type="entry name" value="SAP30BP"/>
</dbReference>
<reference evidence="1 2" key="1">
    <citation type="submission" date="2013-11" db="EMBL/GenBank/DDBJ databases">
        <title>The Damaraland mole rat (Fukomys damarensis) genome and evolution of African mole rats.</title>
        <authorList>
            <person name="Gladyshev V.N."/>
            <person name="Fang X."/>
        </authorList>
    </citation>
    <scope>NUCLEOTIDE SEQUENCE [LARGE SCALE GENOMIC DNA]</scope>
    <source>
        <tissue evidence="1">Liver</tissue>
    </source>
</reference>
<sequence length="236" mass="27372">MGDEDWEAEIVKPHVSSYVPVFEKATGQMFLNYLHFVRRNKGFSLIEKEETYAFPKIRGLSPISQRCSDHLQEKIQNLCERKVKEGVKMSCIIQRKKVFWNLSMYEKLIQFCAIDELGTNYPKDMFDPHGWSEDSYCEVLAKAQKIEMDKLEKAKKEQTNIVCDGHQESHHNQCLCYHCCYCQHSCRRCLKEKEQVGLCHPSDNDSAAHHSHHYGHSASCRLSQVPVVLRPPPSLL</sequence>
<dbReference type="GO" id="GO:0006355">
    <property type="term" value="P:regulation of DNA-templated transcription"/>
    <property type="evidence" value="ECO:0007669"/>
    <property type="project" value="InterPro"/>
</dbReference>
<name>A0A091DM16_FUKDA</name>
<dbReference type="Pfam" id="PF07818">
    <property type="entry name" value="HCNGP"/>
    <property type="match status" value="1"/>
</dbReference>
<dbReference type="Proteomes" id="UP000028990">
    <property type="component" value="Unassembled WGS sequence"/>
</dbReference>
<dbReference type="AlphaFoldDB" id="A0A091DM16"/>
<evidence type="ECO:0000313" key="2">
    <source>
        <dbReference type="Proteomes" id="UP000028990"/>
    </source>
</evidence>
<dbReference type="PANTHER" id="PTHR13464:SF0">
    <property type="entry name" value="SAP30-BINDING PROTEIN"/>
    <property type="match status" value="1"/>
</dbReference>
<proteinExistence type="predicted"/>
<accession>A0A091DM16</accession>
<keyword evidence="2" id="KW-1185">Reference proteome</keyword>
<gene>
    <name evidence="1" type="ORF">H920_06463</name>
</gene>
<dbReference type="PANTHER" id="PTHR13464">
    <property type="entry name" value="TRANSCRIPTIONAL REGULATOR PROTEIN HCNGP"/>
    <property type="match status" value="1"/>
</dbReference>
<dbReference type="EMBL" id="KN122211">
    <property type="protein sequence ID" value="KFO32127.1"/>
    <property type="molecule type" value="Genomic_DNA"/>
</dbReference>
<protein>
    <submittedName>
        <fullName evidence="1">SAP30-binding protein</fullName>
    </submittedName>
</protein>